<organism evidence="2 3">
    <name type="scientific">Sphingomonas oryzagri</name>
    <dbReference type="NCBI Taxonomy" id="3042314"/>
    <lineage>
        <taxon>Bacteria</taxon>
        <taxon>Pseudomonadati</taxon>
        <taxon>Pseudomonadota</taxon>
        <taxon>Alphaproteobacteria</taxon>
        <taxon>Sphingomonadales</taxon>
        <taxon>Sphingomonadaceae</taxon>
        <taxon>Sphingomonas</taxon>
    </lineage>
</organism>
<reference evidence="2" key="1">
    <citation type="submission" date="2023-04" db="EMBL/GenBank/DDBJ databases">
        <title>Sphingomonas sp. MAHUQ-71 isolated from rice field.</title>
        <authorList>
            <person name="Huq M.A."/>
        </authorList>
    </citation>
    <scope>NUCLEOTIDE SEQUENCE</scope>
    <source>
        <strain evidence="2">MAHUQ-71</strain>
    </source>
</reference>
<proteinExistence type="predicted"/>
<sequence>MMFGNGWRQHIEERQDRIESSVNQLTSVVGDIGGKIDKLSEGMTDTGERAAQRAQAVKAEMRDETDRKSKERNGMAMIGFGLLSAIALIVAALTGPWKEKLETTSTGQAADTAAIAAVREVLAQQGAGIGRNYDSNEIAREKNKAQDEQLRQVQHDEAYMQGWMSARYGYPGR</sequence>
<evidence type="ECO:0000256" key="1">
    <source>
        <dbReference type="SAM" id="Phobius"/>
    </source>
</evidence>
<name>A0ABT6N608_9SPHN</name>
<protein>
    <recommendedName>
        <fullName evidence="4">CsbD family protein</fullName>
    </recommendedName>
</protein>
<evidence type="ECO:0008006" key="4">
    <source>
        <dbReference type="Google" id="ProtNLM"/>
    </source>
</evidence>
<keyword evidence="1" id="KW-0812">Transmembrane</keyword>
<evidence type="ECO:0000313" key="2">
    <source>
        <dbReference type="EMBL" id="MDH7640531.1"/>
    </source>
</evidence>
<gene>
    <name evidence="2" type="ORF">QGN17_17490</name>
</gene>
<dbReference type="EMBL" id="JARYGZ010000003">
    <property type="protein sequence ID" value="MDH7640531.1"/>
    <property type="molecule type" value="Genomic_DNA"/>
</dbReference>
<accession>A0ABT6N608</accession>
<comment type="caution">
    <text evidence="2">The sequence shown here is derived from an EMBL/GenBank/DDBJ whole genome shotgun (WGS) entry which is preliminary data.</text>
</comment>
<dbReference type="Proteomes" id="UP001160625">
    <property type="component" value="Unassembled WGS sequence"/>
</dbReference>
<keyword evidence="1" id="KW-0472">Membrane</keyword>
<keyword evidence="1" id="KW-1133">Transmembrane helix</keyword>
<evidence type="ECO:0000313" key="3">
    <source>
        <dbReference type="Proteomes" id="UP001160625"/>
    </source>
</evidence>
<feature type="transmembrane region" description="Helical" evidence="1">
    <location>
        <begin position="76"/>
        <end position="97"/>
    </location>
</feature>
<keyword evidence="3" id="KW-1185">Reference proteome</keyword>